<name>A0ABQ9Z8G0_9CRUS</name>
<evidence type="ECO:0000313" key="2">
    <source>
        <dbReference type="Proteomes" id="UP001234178"/>
    </source>
</evidence>
<comment type="caution">
    <text evidence="1">The sequence shown here is derived from an EMBL/GenBank/DDBJ whole genome shotgun (WGS) entry which is preliminary data.</text>
</comment>
<proteinExistence type="predicted"/>
<sequence length="134" mass="15094">MADQNSNNSNKQDFVLHILVTFTDGTFGISTGKSFFKPKLPQNQTLKTAVAVRWPAGVDVYTSWNLFDYEGPANCNKSKQSLHNGSILKSGTILFYSESIDEIRKERDKLILQGNESQYLKSTDGKQKFVHQTT</sequence>
<reference evidence="1 2" key="1">
    <citation type="journal article" date="2023" name="Nucleic Acids Res.">
        <title>The hologenome of Daphnia magna reveals possible DNA methylation and microbiome-mediated evolution of the host genome.</title>
        <authorList>
            <person name="Chaturvedi A."/>
            <person name="Li X."/>
            <person name="Dhandapani V."/>
            <person name="Marshall H."/>
            <person name="Kissane S."/>
            <person name="Cuenca-Cambronero M."/>
            <person name="Asole G."/>
            <person name="Calvet F."/>
            <person name="Ruiz-Romero M."/>
            <person name="Marangio P."/>
            <person name="Guigo R."/>
            <person name="Rago D."/>
            <person name="Mirbahai L."/>
            <person name="Eastwood N."/>
            <person name="Colbourne J.K."/>
            <person name="Zhou J."/>
            <person name="Mallon E."/>
            <person name="Orsini L."/>
        </authorList>
    </citation>
    <scope>NUCLEOTIDE SEQUENCE [LARGE SCALE GENOMIC DNA]</scope>
    <source>
        <strain evidence="1">LRV0_1</strain>
    </source>
</reference>
<evidence type="ECO:0000313" key="1">
    <source>
        <dbReference type="EMBL" id="KAK4009161.1"/>
    </source>
</evidence>
<organism evidence="1 2">
    <name type="scientific">Daphnia magna</name>
    <dbReference type="NCBI Taxonomy" id="35525"/>
    <lineage>
        <taxon>Eukaryota</taxon>
        <taxon>Metazoa</taxon>
        <taxon>Ecdysozoa</taxon>
        <taxon>Arthropoda</taxon>
        <taxon>Crustacea</taxon>
        <taxon>Branchiopoda</taxon>
        <taxon>Diplostraca</taxon>
        <taxon>Cladocera</taxon>
        <taxon>Anomopoda</taxon>
        <taxon>Daphniidae</taxon>
        <taxon>Daphnia</taxon>
    </lineage>
</organism>
<dbReference type="Proteomes" id="UP001234178">
    <property type="component" value="Unassembled WGS sequence"/>
</dbReference>
<keyword evidence="2" id="KW-1185">Reference proteome</keyword>
<accession>A0ABQ9Z8G0</accession>
<gene>
    <name evidence="1" type="ORF">OUZ56_018244</name>
</gene>
<dbReference type="EMBL" id="JAOYFB010000003">
    <property type="protein sequence ID" value="KAK4009161.1"/>
    <property type="molecule type" value="Genomic_DNA"/>
</dbReference>
<protein>
    <submittedName>
        <fullName evidence="1">Uncharacterized protein</fullName>
    </submittedName>
</protein>